<keyword evidence="1" id="KW-0732">Signal</keyword>
<sequence length="125" mass="14265">MIRDLIHKRYRLVLLCAVLLTVAGCAAVPKTTVGASRDLELDKISYLPKEVAFATLQEIEKFNANRRSVCTFSGKGIYARKYSSGLLDIMIMNPKVFMALQDNARISDNRRVSIPLWRSSRMNRW</sequence>
<dbReference type="AlphaFoldDB" id="A0A451ABT4"/>
<organism evidence="2">
    <name type="scientific">Candidatus Kentrum sp. TUN</name>
    <dbReference type="NCBI Taxonomy" id="2126343"/>
    <lineage>
        <taxon>Bacteria</taxon>
        <taxon>Pseudomonadati</taxon>
        <taxon>Pseudomonadota</taxon>
        <taxon>Gammaproteobacteria</taxon>
        <taxon>Candidatus Kentrum</taxon>
    </lineage>
</organism>
<evidence type="ECO:0000256" key="1">
    <source>
        <dbReference type="SAM" id="SignalP"/>
    </source>
</evidence>
<accession>A0A451ABT4</accession>
<reference evidence="2" key="1">
    <citation type="submission" date="2019-02" db="EMBL/GenBank/DDBJ databases">
        <authorList>
            <person name="Gruber-Vodicka R. H."/>
            <person name="Seah K. B. B."/>
        </authorList>
    </citation>
    <scope>NUCLEOTIDE SEQUENCE</scope>
    <source>
        <strain evidence="2">BECK_BY1</strain>
    </source>
</reference>
<name>A0A451ABT4_9GAMM</name>
<feature type="signal peptide" evidence="1">
    <location>
        <begin position="1"/>
        <end position="26"/>
    </location>
</feature>
<dbReference type="EMBL" id="CAADFX010000216">
    <property type="protein sequence ID" value="VFK63508.1"/>
    <property type="molecule type" value="Genomic_DNA"/>
</dbReference>
<proteinExistence type="predicted"/>
<evidence type="ECO:0000313" key="2">
    <source>
        <dbReference type="EMBL" id="VFK63508.1"/>
    </source>
</evidence>
<dbReference type="PROSITE" id="PS51257">
    <property type="entry name" value="PROKAR_LIPOPROTEIN"/>
    <property type="match status" value="1"/>
</dbReference>
<protein>
    <submittedName>
        <fullName evidence="2">Uncharacterized protein</fullName>
    </submittedName>
</protein>
<gene>
    <name evidence="2" type="ORF">BECKTUN1418D_GA0071000_12163</name>
</gene>
<feature type="chain" id="PRO_5019210925" evidence="1">
    <location>
        <begin position="27"/>
        <end position="125"/>
    </location>
</feature>